<feature type="transmembrane region" description="Helical" evidence="7">
    <location>
        <begin position="523"/>
        <end position="542"/>
    </location>
</feature>
<keyword evidence="2 7" id="KW-0813">Transport</keyword>
<comment type="caution">
    <text evidence="8">The sequence shown here is derived from an EMBL/GenBank/DDBJ whole genome shotgun (WGS) entry which is preliminary data.</text>
</comment>
<gene>
    <name evidence="8" type="ORF">KC19_10G114900</name>
</gene>
<feature type="transmembrane region" description="Helical" evidence="7">
    <location>
        <begin position="230"/>
        <end position="255"/>
    </location>
</feature>
<reference evidence="8" key="1">
    <citation type="submission" date="2020-06" db="EMBL/GenBank/DDBJ databases">
        <title>WGS assembly of Ceratodon purpureus strain R40.</title>
        <authorList>
            <person name="Carey S.B."/>
            <person name="Jenkins J."/>
            <person name="Shu S."/>
            <person name="Lovell J.T."/>
            <person name="Sreedasyam A."/>
            <person name="Maumus F."/>
            <person name="Tiley G.P."/>
            <person name="Fernandez-Pozo N."/>
            <person name="Barry K."/>
            <person name="Chen C."/>
            <person name="Wang M."/>
            <person name="Lipzen A."/>
            <person name="Daum C."/>
            <person name="Saski C.A."/>
            <person name="Payton A.C."/>
            <person name="Mcbreen J.C."/>
            <person name="Conrad R.E."/>
            <person name="Kollar L.M."/>
            <person name="Olsson S."/>
            <person name="Huttunen S."/>
            <person name="Landis J.B."/>
            <person name="Wickett N.J."/>
            <person name="Johnson M.G."/>
            <person name="Rensing S.A."/>
            <person name="Grimwood J."/>
            <person name="Schmutz J."/>
            <person name="Mcdaniel S.F."/>
        </authorList>
    </citation>
    <scope>NUCLEOTIDE SEQUENCE</scope>
    <source>
        <strain evidence="8">R40</strain>
    </source>
</reference>
<evidence type="ECO:0000313" key="9">
    <source>
        <dbReference type="Proteomes" id="UP000822688"/>
    </source>
</evidence>
<feature type="transmembrane region" description="Helical" evidence="7">
    <location>
        <begin position="554"/>
        <end position="576"/>
    </location>
</feature>
<evidence type="ECO:0000256" key="4">
    <source>
        <dbReference type="ARBA" id="ARBA00022692"/>
    </source>
</evidence>
<feature type="transmembrane region" description="Helical" evidence="7">
    <location>
        <begin position="153"/>
        <end position="171"/>
    </location>
</feature>
<dbReference type="Proteomes" id="UP000822688">
    <property type="component" value="Chromosome 10"/>
</dbReference>
<name>A0A8T0GMX3_CERPU</name>
<dbReference type="PANTHER" id="PTHR11101">
    <property type="entry name" value="PHOSPHATE TRANSPORTER"/>
    <property type="match status" value="1"/>
</dbReference>
<evidence type="ECO:0000256" key="1">
    <source>
        <dbReference type="ARBA" id="ARBA00004141"/>
    </source>
</evidence>
<comment type="subcellular location">
    <subcellularLocation>
        <location evidence="1 7">Membrane</location>
        <topology evidence="1 7">Multi-pass membrane protein</topology>
    </subcellularLocation>
</comment>
<keyword evidence="9" id="KW-1185">Reference proteome</keyword>
<dbReference type="InterPro" id="IPR001204">
    <property type="entry name" value="Phos_transporter"/>
</dbReference>
<dbReference type="AlphaFoldDB" id="A0A8T0GMX3"/>
<sequence length="583" mass="60841">MGSMTRLGQGLTLENAVKGPHLRIARSGLHNFRVSWADVQKQKGISGAPIQVQLNNDGIGKPDLQWTTIKPRRALRCRSSAADAGAGDLPGEFGAPIKLQKDNKVKEMKGMAEAFDISPRTAFGITVVIAISALVLPFYMPSAGLGMALKTRGLSYLTLLLGFYMAWNIGANDVANAMGTSVGSGALTLRQAVLTAAILEFSGAFMVGSHVSHTMQSGIISANVFAGKETLLFCGMLSSLGAAGTWLQVASYFGWPVSTTHCIIGAMVGFGLVYGGTGAVYWQSLFRVVSSWVVSPLLGALVSFVVYKCIRMFVYSAPNPGQAAATAAPLAVFLGVAALSFTVFPTQGGALVAGSKALGFGLLGALIIAVVIRRQLGELLGAYCELPSEDQELQRRPAMGIEGPKGTQLKIVYSVFGYLQVLSACFMSFAHGANDVANAIGPISAALAILQNTGLASGGTPSMPVDVLAWGGFGIVAGLLVWGYRVIATIGQKITELTPTRGFAAEFAAATVVVLASRLGLPISATHTLVGAVMGVGFARGLNSVRGDVVKEIVASWMVTIPVGAMLSVIYTFIFIKLIPSLV</sequence>
<proteinExistence type="inferred from homology"/>
<keyword evidence="3 7" id="KW-0592">Phosphate transport</keyword>
<protein>
    <recommendedName>
        <fullName evidence="7">Phosphate transporter</fullName>
    </recommendedName>
</protein>
<evidence type="ECO:0000256" key="3">
    <source>
        <dbReference type="ARBA" id="ARBA00022592"/>
    </source>
</evidence>
<evidence type="ECO:0000256" key="2">
    <source>
        <dbReference type="ARBA" id="ARBA00022448"/>
    </source>
</evidence>
<feature type="transmembrane region" description="Helical" evidence="7">
    <location>
        <begin position="322"/>
        <end position="344"/>
    </location>
</feature>
<evidence type="ECO:0000256" key="5">
    <source>
        <dbReference type="ARBA" id="ARBA00022989"/>
    </source>
</evidence>
<evidence type="ECO:0000313" key="8">
    <source>
        <dbReference type="EMBL" id="KAG0559574.1"/>
    </source>
</evidence>
<dbReference type="PANTHER" id="PTHR11101:SF80">
    <property type="entry name" value="PHOSPHATE TRANSPORTER"/>
    <property type="match status" value="1"/>
</dbReference>
<accession>A0A8T0GMX3</accession>
<feature type="transmembrane region" description="Helical" evidence="7">
    <location>
        <begin position="499"/>
        <end position="517"/>
    </location>
</feature>
<dbReference type="EMBL" id="CM026431">
    <property type="protein sequence ID" value="KAG0559574.1"/>
    <property type="molecule type" value="Genomic_DNA"/>
</dbReference>
<feature type="transmembrane region" description="Helical" evidence="7">
    <location>
        <begin position="192"/>
        <end position="210"/>
    </location>
</feature>
<dbReference type="Pfam" id="PF01384">
    <property type="entry name" value="PHO4"/>
    <property type="match status" value="1"/>
</dbReference>
<feature type="transmembrane region" description="Helical" evidence="7">
    <location>
        <begin position="262"/>
        <end position="282"/>
    </location>
</feature>
<feature type="transmembrane region" description="Helical" evidence="7">
    <location>
        <begin position="121"/>
        <end position="141"/>
    </location>
</feature>
<keyword evidence="4 7" id="KW-0812">Transmembrane</keyword>
<feature type="transmembrane region" description="Helical" evidence="7">
    <location>
        <begin position="467"/>
        <end position="487"/>
    </location>
</feature>
<comment type="function">
    <text evidence="7">Sodium-phosphate symporter.</text>
</comment>
<organism evidence="8 9">
    <name type="scientific">Ceratodon purpureus</name>
    <name type="common">Fire moss</name>
    <name type="synonym">Dicranum purpureum</name>
    <dbReference type="NCBI Taxonomy" id="3225"/>
    <lineage>
        <taxon>Eukaryota</taxon>
        <taxon>Viridiplantae</taxon>
        <taxon>Streptophyta</taxon>
        <taxon>Embryophyta</taxon>
        <taxon>Bryophyta</taxon>
        <taxon>Bryophytina</taxon>
        <taxon>Bryopsida</taxon>
        <taxon>Dicranidae</taxon>
        <taxon>Pseudoditrichales</taxon>
        <taxon>Ditrichaceae</taxon>
        <taxon>Ceratodon</taxon>
    </lineage>
</organism>
<keyword evidence="5 7" id="KW-1133">Transmembrane helix</keyword>
<feature type="transmembrane region" description="Helical" evidence="7">
    <location>
        <begin position="350"/>
        <end position="372"/>
    </location>
</feature>
<evidence type="ECO:0000256" key="7">
    <source>
        <dbReference type="RuleBase" id="RU363058"/>
    </source>
</evidence>
<dbReference type="GO" id="GO:0035435">
    <property type="term" value="P:phosphate ion transmembrane transport"/>
    <property type="evidence" value="ECO:0007669"/>
    <property type="project" value="TreeGrafter"/>
</dbReference>
<comment type="similarity">
    <text evidence="7">Belongs to the inorganic phosphate transporter (PiT) (TC 2.A.20) family.</text>
</comment>
<keyword evidence="6 7" id="KW-0472">Membrane</keyword>
<evidence type="ECO:0000256" key="6">
    <source>
        <dbReference type="ARBA" id="ARBA00023136"/>
    </source>
</evidence>
<dbReference type="GO" id="GO:0005315">
    <property type="term" value="F:phosphate transmembrane transporter activity"/>
    <property type="evidence" value="ECO:0007669"/>
    <property type="project" value="InterPro"/>
</dbReference>
<dbReference type="GO" id="GO:0016020">
    <property type="term" value="C:membrane"/>
    <property type="evidence" value="ECO:0007669"/>
    <property type="project" value="UniProtKB-SubCell"/>
</dbReference>
<feature type="transmembrane region" description="Helical" evidence="7">
    <location>
        <begin position="288"/>
        <end position="310"/>
    </location>
</feature>